<dbReference type="EMBL" id="CAJNOM010002313">
    <property type="protein sequence ID" value="CAF1630677.1"/>
    <property type="molecule type" value="Genomic_DNA"/>
</dbReference>
<dbReference type="Proteomes" id="UP000663832">
    <property type="component" value="Unassembled WGS sequence"/>
</dbReference>
<keyword evidence="1" id="KW-1133">Transmembrane helix</keyword>
<evidence type="ECO:0000313" key="3">
    <source>
        <dbReference type="EMBL" id="CAF1630677.1"/>
    </source>
</evidence>
<name>A0A815PLA2_9BILA</name>
<dbReference type="AlphaFoldDB" id="A0A815PLA2"/>
<proteinExistence type="predicted"/>
<evidence type="ECO:0000313" key="2">
    <source>
        <dbReference type="EMBL" id="CAF1451335.1"/>
    </source>
</evidence>
<dbReference type="Proteomes" id="UP000663877">
    <property type="component" value="Unassembled WGS sequence"/>
</dbReference>
<reference evidence="2" key="1">
    <citation type="submission" date="2021-02" db="EMBL/GenBank/DDBJ databases">
        <authorList>
            <person name="Nowell W R."/>
        </authorList>
    </citation>
    <scope>NUCLEOTIDE SEQUENCE</scope>
</reference>
<accession>A0A815PLA2</accession>
<feature type="transmembrane region" description="Helical" evidence="1">
    <location>
        <begin position="6"/>
        <end position="29"/>
    </location>
</feature>
<evidence type="ECO:0000256" key="1">
    <source>
        <dbReference type="SAM" id="Phobius"/>
    </source>
</evidence>
<keyword evidence="1" id="KW-0812">Transmembrane</keyword>
<evidence type="ECO:0000313" key="5">
    <source>
        <dbReference type="Proteomes" id="UP000663877"/>
    </source>
</evidence>
<dbReference type="OrthoDB" id="9995545at2759"/>
<evidence type="ECO:0000313" key="4">
    <source>
        <dbReference type="Proteomes" id="UP000663832"/>
    </source>
</evidence>
<dbReference type="EMBL" id="CAJNOI010001988">
    <property type="protein sequence ID" value="CAF1451335.1"/>
    <property type="molecule type" value="Genomic_DNA"/>
</dbReference>
<gene>
    <name evidence="2" type="ORF">BJG266_LOCUS40452</name>
    <name evidence="3" type="ORF">QVE165_LOCUS57328</name>
</gene>
<comment type="caution">
    <text evidence="2">The sequence shown here is derived from an EMBL/GenBank/DDBJ whole genome shotgun (WGS) entry which is preliminary data.</text>
</comment>
<organism evidence="2 5">
    <name type="scientific">Adineta steineri</name>
    <dbReference type="NCBI Taxonomy" id="433720"/>
    <lineage>
        <taxon>Eukaryota</taxon>
        <taxon>Metazoa</taxon>
        <taxon>Spiralia</taxon>
        <taxon>Gnathifera</taxon>
        <taxon>Rotifera</taxon>
        <taxon>Eurotatoria</taxon>
        <taxon>Bdelloidea</taxon>
        <taxon>Adinetida</taxon>
        <taxon>Adinetidae</taxon>
        <taxon>Adineta</taxon>
    </lineage>
</organism>
<protein>
    <submittedName>
        <fullName evidence="2">Uncharacterized protein</fullName>
    </submittedName>
</protein>
<keyword evidence="1" id="KW-0472">Membrane</keyword>
<sequence length="292" mass="34201">MAITATSIWFWSLTVLPFTLIITLIISLFTNRLIDNHSMSKKALFELLVEHRTVIIGENREDKQGNVIGYNCIYRYDITTGCWQRYPVEYSNVLFNRIRISNYNEQMVIRIKPLDQQFSDLEQLSNQNKLPLPTISKEEHIPEDVVDYGSRSEFNGLVPPPFAPRRSRQNSACSVRYASFVPPPAAAPVRRRRVIESILLHVQRKKKTFEKIIDIIKRREAITMFDLGLRFLRVYDGRFTYREGHEFVMSYQKKTWFLTVDKITCVDCEVGNIEPRSLVILNYKGQYTNVHI</sequence>
<keyword evidence="4" id="KW-1185">Reference proteome</keyword>